<evidence type="ECO:0000313" key="1">
    <source>
        <dbReference type="EMBL" id="MEB3509672.1"/>
    </source>
</evidence>
<organism evidence="1 2">
    <name type="scientific">Nocardia implantans</name>
    <dbReference type="NCBI Taxonomy" id="3108168"/>
    <lineage>
        <taxon>Bacteria</taxon>
        <taxon>Bacillati</taxon>
        <taxon>Actinomycetota</taxon>
        <taxon>Actinomycetes</taxon>
        <taxon>Mycobacteriales</taxon>
        <taxon>Nocardiaceae</taxon>
        <taxon>Nocardia</taxon>
    </lineage>
</organism>
<gene>
    <name evidence="1" type="ORF">U3653_06560</name>
</gene>
<protein>
    <submittedName>
        <fullName evidence="1">SRPBCC family protein</fullName>
    </submittedName>
</protein>
<dbReference type="RefSeq" id="WP_195077685.1">
    <property type="nucleotide sequence ID" value="NZ_JAYESH010000001.1"/>
</dbReference>
<dbReference type="InterPro" id="IPR019587">
    <property type="entry name" value="Polyketide_cyclase/dehydratase"/>
</dbReference>
<proteinExistence type="predicted"/>
<dbReference type="PANTHER" id="PTHR39683:SF4">
    <property type="entry name" value="COENZYME Q-BINDING PROTEIN COQ10 START DOMAIN-CONTAINING PROTEIN"/>
    <property type="match status" value="1"/>
</dbReference>
<sequence>MRVKTDIHFAVGVHPAQVFDAVAAIELLPEWSTHSDARVATRDESGRPQRVYVTAETPLGRSDLQVLEYEWTEDRVSWQVVDSCVGVGGGGWFEVSEDVSGSQVWYHTELQSSLLLPGLLLKRTVRREAETVVQNFIEFAEGFTAPGQSRAV</sequence>
<dbReference type="InterPro" id="IPR023393">
    <property type="entry name" value="START-like_dom_sf"/>
</dbReference>
<reference evidence="1 2" key="1">
    <citation type="submission" date="2023-12" db="EMBL/GenBank/DDBJ databases">
        <title>novel species in genus Nocarida.</title>
        <authorList>
            <person name="Li Z."/>
        </authorList>
    </citation>
    <scope>NUCLEOTIDE SEQUENCE [LARGE SCALE GENOMIC DNA]</scope>
    <source>
        <strain evidence="1 2">CDC186</strain>
    </source>
</reference>
<keyword evidence="2" id="KW-1185">Reference proteome</keyword>
<dbReference type="PANTHER" id="PTHR39683">
    <property type="entry name" value="CONSERVED PROTEIN TB16.3"/>
    <property type="match status" value="1"/>
</dbReference>
<dbReference type="Gene3D" id="3.30.530.20">
    <property type="match status" value="1"/>
</dbReference>
<dbReference type="SUPFAM" id="SSF55961">
    <property type="entry name" value="Bet v1-like"/>
    <property type="match status" value="1"/>
</dbReference>
<dbReference type="Pfam" id="PF10604">
    <property type="entry name" value="Polyketide_cyc2"/>
    <property type="match status" value="1"/>
</dbReference>
<comment type="caution">
    <text evidence="1">The sequence shown here is derived from an EMBL/GenBank/DDBJ whole genome shotgun (WGS) entry which is preliminary data.</text>
</comment>
<accession>A0ABU6AQC5</accession>
<dbReference type="Proteomes" id="UP001348098">
    <property type="component" value="Unassembled WGS sequence"/>
</dbReference>
<dbReference type="EMBL" id="JAYKYQ010000002">
    <property type="protein sequence ID" value="MEB3509672.1"/>
    <property type="molecule type" value="Genomic_DNA"/>
</dbReference>
<name>A0ABU6AQC5_9NOCA</name>
<evidence type="ECO:0000313" key="2">
    <source>
        <dbReference type="Proteomes" id="UP001348098"/>
    </source>
</evidence>